<feature type="compositionally biased region" description="Gly residues" evidence="1">
    <location>
        <begin position="253"/>
        <end position="265"/>
    </location>
</feature>
<dbReference type="InterPro" id="IPR001943">
    <property type="entry name" value="UVR_dom"/>
</dbReference>
<dbReference type="InterPro" id="IPR036623">
    <property type="entry name" value="Hemimethylated_DNA-bd_sf"/>
</dbReference>
<dbReference type="AlphaFoldDB" id="A0A150GXL8"/>
<dbReference type="Proteomes" id="UP000075714">
    <property type="component" value="Unassembled WGS sequence"/>
</dbReference>
<dbReference type="PROSITE" id="PS50151">
    <property type="entry name" value="UVR"/>
    <property type="match status" value="1"/>
</dbReference>
<dbReference type="STRING" id="33097.A0A150GXL8"/>
<dbReference type="InterPro" id="IPR053189">
    <property type="entry name" value="Clp_protease_adapter_ClpF"/>
</dbReference>
<keyword evidence="4" id="KW-1185">Reference proteome</keyword>
<dbReference type="EMBL" id="LSYV01000006">
    <property type="protein sequence ID" value="KXZ54428.1"/>
    <property type="molecule type" value="Genomic_DNA"/>
</dbReference>
<protein>
    <recommendedName>
        <fullName evidence="2">UVR domain-containing protein</fullName>
    </recommendedName>
</protein>
<dbReference type="NCBIfam" id="TIGR02097">
    <property type="entry name" value="yccV"/>
    <property type="match status" value="1"/>
</dbReference>
<dbReference type="Pfam" id="PF02151">
    <property type="entry name" value="UVR"/>
    <property type="match status" value="1"/>
</dbReference>
<accession>A0A150GXL8</accession>
<dbReference type="InterPro" id="IPR011722">
    <property type="entry name" value="Hemimethylated_DNA-bd_dom"/>
</dbReference>
<feature type="domain" description="UVR" evidence="2">
    <location>
        <begin position="72"/>
        <end position="107"/>
    </location>
</feature>
<reference evidence="4" key="1">
    <citation type="journal article" date="2016" name="Nat. Commun.">
        <title>The Gonium pectorale genome demonstrates co-option of cell cycle regulation during the evolution of multicellularity.</title>
        <authorList>
            <person name="Hanschen E.R."/>
            <person name="Marriage T.N."/>
            <person name="Ferris P.J."/>
            <person name="Hamaji T."/>
            <person name="Toyoda A."/>
            <person name="Fujiyama A."/>
            <person name="Neme R."/>
            <person name="Noguchi H."/>
            <person name="Minakuchi Y."/>
            <person name="Suzuki M."/>
            <person name="Kawai-Toyooka H."/>
            <person name="Smith D.R."/>
            <person name="Sparks H."/>
            <person name="Anderson J."/>
            <person name="Bakaric R."/>
            <person name="Luria V."/>
            <person name="Karger A."/>
            <person name="Kirschner M.W."/>
            <person name="Durand P.M."/>
            <person name="Michod R.E."/>
            <person name="Nozaki H."/>
            <person name="Olson B.J."/>
        </authorList>
    </citation>
    <scope>NUCLEOTIDE SEQUENCE [LARGE SCALE GENOMIC DNA]</scope>
    <source>
        <strain evidence="4">NIES-2863</strain>
    </source>
</reference>
<dbReference type="SUPFAM" id="SSF141255">
    <property type="entry name" value="YccV-like"/>
    <property type="match status" value="1"/>
</dbReference>
<dbReference type="PANTHER" id="PTHR48439">
    <property type="entry name" value="HEMIMETHYLATED DNA-BINDING DOMAIN-CONTAINING PROTEIN"/>
    <property type="match status" value="1"/>
</dbReference>
<evidence type="ECO:0000313" key="3">
    <source>
        <dbReference type="EMBL" id="KXZ54428.1"/>
    </source>
</evidence>
<dbReference type="OrthoDB" id="28868at2759"/>
<evidence type="ECO:0000313" key="4">
    <source>
        <dbReference type="Proteomes" id="UP000075714"/>
    </source>
</evidence>
<proteinExistence type="predicted"/>
<evidence type="ECO:0000259" key="2">
    <source>
        <dbReference type="PROSITE" id="PS50151"/>
    </source>
</evidence>
<name>A0A150GXL8_GONPE</name>
<dbReference type="GO" id="GO:0003677">
    <property type="term" value="F:DNA binding"/>
    <property type="evidence" value="ECO:0007669"/>
    <property type="project" value="InterPro"/>
</dbReference>
<gene>
    <name evidence="3" type="ORF">GPECTOR_5g81</name>
</gene>
<feature type="compositionally biased region" description="Basic and acidic residues" evidence="1">
    <location>
        <begin position="235"/>
        <end position="252"/>
    </location>
</feature>
<dbReference type="SMART" id="SM00992">
    <property type="entry name" value="YccV-like"/>
    <property type="match status" value="1"/>
</dbReference>
<organism evidence="3 4">
    <name type="scientific">Gonium pectorale</name>
    <name type="common">Green alga</name>
    <dbReference type="NCBI Taxonomy" id="33097"/>
    <lineage>
        <taxon>Eukaryota</taxon>
        <taxon>Viridiplantae</taxon>
        <taxon>Chlorophyta</taxon>
        <taxon>core chlorophytes</taxon>
        <taxon>Chlorophyceae</taxon>
        <taxon>CS clade</taxon>
        <taxon>Chlamydomonadales</taxon>
        <taxon>Volvocaceae</taxon>
        <taxon>Gonium</taxon>
    </lineage>
</organism>
<comment type="caution">
    <text evidence="3">The sequence shown here is derived from an EMBL/GenBank/DDBJ whole genome shotgun (WGS) entry which is preliminary data.</text>
</comment>
<sequence>MLVNEEVVYFIFQLDLDTQLQRCLNYEAYEAAQEVRKKRQRVDEAVAAMKDRKARNTGVPAATATLGAADFAAEALRLRSEMQRAVETENYAEAARYRDLLREVDAQAKRAAALAAEWDITSPASGGSGPLLRLGQRVLHRELGYRGVVVGWDPACCESEDWIAQAKVDSLAQGTRQVFYHLLSSPELESEGGSSWAEAYGNDPLQHPYLYILFLGMDGRGDYVPCRQLRDKYGVQRRDVYRPGEDGGEGGREGGPGQRQGPQRG</sequence>
<evidence type="ECO:0000256" key="1">
    <source>
        <dbReference type="SAM" id="MobiDB-lite"/>
    </source>
</evidence>
<dbReference type="Gene3D" id="2.30.30.390">
    <property type="entry name" value="Hemimethylated DNA-binding domain"/>
    <property type="match status" value="1"/>
</dbReference>
<dbReference type="PANTHER" id="PTHR48439:SF1">
    <property type="entry name" value="HEMIMETHYLATED DNA-BINDING DOMAIN-CONTAINING PROTEIN"/>
    <property type="match status" value="1"/>
</dbReference>
<dbReference type="Pfam" id="PF08755">
    <property type="entry name" value="YccV-like"/>
    <property type="match status" value="1"/>
</dbReference>
<feature type="region of interest" description="Disordered" evidence="1">
    <location>
        <begin position="235"/>
        <end position="265"/>
    </location>
</feature>